<dbReference type="InterPro" id="IPR036793">
    <property type="entry name" value="Asp_carbatrfase_reg_N_sf"/>
</dbReference>
<dbReference type="InterPro" id="IPR020545">
    <property type="entry name" value="Asp_carbamoyltransf_reg_N"/>
</dbReference>
<dbReference type="Gene3D" id="2.30.30.20">
    <property type="entry name" value="Aspartate carbamoyltransferase regulatory subunit, C-terminal domain"/>
    <property type="match status" value="1"/>
</dbReference>
<evidence type="ECO:0000313" key="10">
    <source>
        <dbReference type="EMBL" id="TDA39919.1"/>
    </source>
</evidence>
<dbReference type="PANTHER" id="PTHR35805">
    <property type="entry name" value="ASPARTATE CARBAMOYLTRANSFERASE REGULATORY CHAIN"/>
    <property type="match status" value="1"/>
</dbReference>
<feature type="domain" description="Aspartate carbamoyltransferase regulatory subunit N-terminal" evidence="8">
    <location>
        <begin position="2"/>
        <end position="90"/>
    </location>
</feature>
<evidence type="ECO:0000313" key="11">
    <source>
        <dbReference type="Proteomes" id="UP000315399"/>
    </source>
</evidence>
<dbReference type="GO" id="GO:0016740">
    <property type="term" value="F:transferase activity"/>
    <property type="evidence" value="ECO:0007669"/>
    <property type="project" value="UniProtKB-KW"/>
</dbReference>
<sequence>MVRPIKDGTVIDHIPPGKGIKIAEMLNLFRQDSVVIIGQNLESTKYGKKDLIKVENKYLKSDEYNKISLIAPNATINIIKDYTIQEKRKVVVPDVLENVAVCVNANCISNKEPVPSRMYTVSRDPLVLICHYCNFECKEDLIRLKT</sequence>
<dbReference type="HAMAP" id="MF_00002">
    <property type="entry name" value="Asp_carb_tr_reg"/>
    <property type="match status" value="1"/>
</dbReference>
<gene>
    <name evidence="7 10" type="primary">pyrI</name>
    <name evidence="10" type="ORF">DSO08_01130</name>
</gene>
<evidence type="ECO:0000259" key="8">
    <source>
        <dbReference type="Pfam" id="PF01948"/>
    </source>
</evidence>
<dbReference type="NCBIfam" id="TIGR00240">
    <property type="entry name" value="ATCase_reg"/>
    <property type="match status" value="1"/>
</dbReference>
<feature type="binding site" evidence="7">
    <location>
        <position position="133"/>
    </location>
    <ligand>
        <name>Zn(2+)</name>
        <dbReference type="ChEBI" id="CHEBI:29105"/>
    </ligand>
</feature>
<comment type="function">
    <text evidence="1 7">Involved in allosteric regulation of aspartate carbamoyltransferase.</text>
</comment>
<evidence type="ECO:0000256" key="6">
    <source>
        <dbReference type="ARBA" id="ARBA00022975"/>
    </source>
</evidence>
<feature type="binding site" evidence="7">
    <location>
        <position position="130"/>
    </location>
    <ligand>
        <name>Zn(2+)</name>
        <dbReference type="ChEBI" id="CHEBI:29105"/>
    </ligand>
</feature>
<evidence type="ECO:0000256" key="3">
    <source>
        <dbReference type="ARBA" id="ARBA00021764"/>
    </source>
</evidence>
<feature type="binding site" evidence="7">
    <location>
        <position position="102"/>
    </location>
    <ligand>
        <name>Zn(2+)</name>
        <dbReference type="ChEBI" id="CHEBI:29105"/>
    </ligand>
</feature>
<evidence type="ECO:0000259" key="9">
    <source>
        <dbReference type="Pfam" id="PF02748"/>
    </source>
</evidence>
<proteinExistence type="inferred from homology"/>
<comment type="similarity">
    <text evidence="2 7">Belongs to the PyrI family.</text>
</comment>
<feature type="domain" description="Aspartate carbamoyltransferase regulatory subunit C-terminal" evidence="9">
    <location>
        <begin position="96"/>
        <end position="140"/>
    </location>
</feature>
<dbReference type="GO" id="GO:0046872">
    <property type="term" value="F:metal ion binding"/>
    <property type="evidence" value="ECO:0007669"/>
    <property type="project" value="UniProtKB-KW"/>
</dbReference>
<feature type="binding site" evidence="7">
    <location>
        <position position="107"/>
    </location>
    <ligand>
        <name>Zn(2+)</name>
        <dbReference type="ChEBI" id="CHEBI:29105"/>
    </ligand>
</feature>
<dbReference type="AlphaFoldDB" id="A0A523BG63"/>
<evidence type="ECO:0000256" key="4">
    <source>
        <dbReference type="ARBA" id="ARBA00022723"/>
    </source>
</evidence>
<keyword evidence="10" id="KW-0808">Transferase</keyword>
<comment type="caution">
    <text evidence="10">The sequence shown here is derived from an EMBL/GenBank/DDBJ whole genome shotgun (WGS) entry which is preliminary data.</text>
</comment>
<keyword evidence="6 7" id="KW-0665">Pyrimidine biosynthesis</keyword>
<dbReference type="PANTHER" id="PTHR35805:SF1">
    <property type="entry name" value="ASPARTATE CARBAMOYLTRANSFERASE REGULATORY CHAIN"/>
    <property type="match status" value="1"/>
</dbReference>
<dbReference type="EMBL" id="QNVH01000005">
    <property type="protein sequence ID" value="TDA39919.1"/>
    <property type="molecule type" value="Genomic_DNA"/>
</dbReference>
<evidence type="ECO:0000256" key="1">
    <source>
        <dbReference type="ARBA" id="ARBA00002565"/>
    </source>
</evidence>
<dbReference type="SUPFAM" id="SSF57825">
    <property type="entry name" value="Aspartate carbamoyltransferase, Regulatory-chain, C-terminal domain"/>
    <property type="match status" value="1"/>
</dbReference>
<evidence type="ECO:0000256" key="7">
    <source>
        <dbReference type="HAMAP-Rule" id="MF_00002"/>
    </source>
</evidence>
<protein>
    <recommendedName>
        <fullName evidence="3 7">Aspartate carbamoyltransferase regulatory chain</fullName>
    </recommendedName>
</protein>
<dbReference type="Pfam" id="PF01948">
    <property type="entry name" value="PyrI"/>
    <property type="match status" value="1"/>
</dbReference>
<dbReference type="InterPro" id="IPR036792">
    <property type="entry name" value="Asp_carbatrfase_reg_C_sf"/>
</dbReference>
<dbReference type="InterPro" id="IPR002801">
    <property type="entry name" value="Asp_carbamoylTrfase_reg"/>
</dbReference>
<organism evidence="10 11">
    <name type="scientific">Thermoproteota archaeon</name>
    <dbReference type="NCBI Taxonomy" id="2056631"/>
    <lineage>
        <taxon>Archaea</taxon>
        <taxon>Thermoproteota</taxon>
    </lineage>
</organism>
<comment type="subunit">
    <text evidence="7">Contains catalytic and regulatory chains.</text>
</comment>
<dbReference type="GO" id="GO:0006221">
    <property type="term" value="P:pyrimidine nucleotide biosynthetic process"/>
    <property type="evidence" value="ECO:0007669"/>
    <property type="project" value="UniProtKB-UniRule"/>
</dbReference>
<dbReference type="GO" id="GO:0009347">
    <property type="term" value="C:aspartate carbamoyltransferase complex"/>
    <property type="evidence" value="ECO:0007669"/>
    <property type="project" value="InterPro"/>
</dbReference>
<dbReference type="Proteomes" id="UP000315399">
    <property type="component" value="Unassembled WGS sequence"/>
</dbReference>
<evidence type="ECO:0000256" key="2">
    <source>
        <dbReference type="ARBA" id="ARBA00010498"/>
    </source>
</evidence>
<dbReference type="Pfam" id="PF02748">
    <property type="entry name" value="PyrI_C"/>
    <property type="match status" value="1"/>
</dbReference>
<dbReference type="SUPFAM" id="SSF54893">
    <property type="entry name" value="Aspartate carbamoyltransferase, Regulatory-chain, N-terminal domain"/>
    <property type="match status" value="1"/>
</dbReference>
<dbReference type="InterPro" id="IPR020542">
    <property type="entry name" value="Asp_carbamoyltrfase_reg_C"/>
</dbReference>
<accession>A0A523BG63</accession>
<comment type="cofactor">
    <cofactor evidence="7">
        <name>Zn(2+)</name>
        <dbReference type="ChEBI" id="CHEBI:29105"/>
    </cofactor>
    <text evidence="7">Binds 1 zinc ion per subunit.</text>
</comment>
<dbReference type="GO" id="GO:0006207">
    <property type="term" value="P:'de novo' pyrimidine nucleobase biosynthetic process"/>
    <property type="evidence" value="ECO:0007669"/>
    <property type="project" value="InterPro"/>
</dbReference>
<keyword evidence="5 7" id="KW-0862">Zinc</keyword>
<dbReference type="Gene3D" id="3.30.70.140">
    <property type="entry name" value="Aspartate carbamoyltransferase regulatory subunit, N-terminal domain"/>
    <property type="match status" value="1"/>
</dbReference>
<keyword evidence="4 7" id="KW-0479">Metal-binding</keyword>
<name>A0A523BG63_9CREN</name>
<evidence type="ECO:0000256" key="5">
    <source>
        <dbReference type="ARBA" id="ARBA00022833"/>
    </source>
</evidence>
<reference evidence="10 11" key="1">
    <citation type="journal article" date="2019" name="Nat. Microbiol.">
        <title>Expanding anaerobic alkane metabolism in the domain of Archaea.</title>
        <authorList>
            <person name="Wang Y."/>
            <person name="Wegener G."/>
            <person name="Hou J."/>
            <person name="Wang F."/>
            <person name="Xiao X."/>
        </authorList>
    </citation>
    <scope>NUCLEOTIDE SEQUENCE [LARGE SCALE GENOMIC DNA]</scope>
    <source>
        <strain evidence="10">WYZ-LMO10</strain>
    </source>
</reference>